<dbReference type="VEuPathDB" id="VectorBase:GPPI028897"/>
<dbReference type="Proteomes" id="UP000092460">
    <property type="component" value="Unassembled WGS sequence"/>
</dbReference>
<reference evidence="2" key="1">
    <citation type="submission" date="2015-01" db="EMBL/GenBank/DDBJ databases">
        <authorList>
            <person name="Aksoy S."/>
            <person name="Warren W."/>
            <person name="Wilson R.K."/>
        </authorList>
    </citation>
    <scope>NUCLEOTIDE SEQUENCE [LARGE SCALE GENOMIC DNA]</scope>
    <source>
        <strain evidence="2">IAEA</strain>
    </source>
</reference>
<evidence type="ECO:0000313" key="2">
    <source>
        <dbReference type="Proteomes" id="UP000092460"/>
    </source>
</evidence>
<organism evidence="1 2">
    <name type="scientific">Glossina palpalis gambiensis</name>
    <dbReference type="NCBI Taxonomy" id="67801"/>
    <lineage>
        <taxon>Eukaryota</taxon>
        <taxon>Metazoa</taxon>
        <taxon>Ecdysozoa</taxon>
        <taxon>Arthropoda</taxon>
        <taxon>Hexapoda</taxon>
        <taxon>Insecta</taxon>
        <taxon>Pterygota</taxon>
        <taxon>Neoptera</taxon>
        <taxon>Endopterygota</taxon>
        <taxon>Diptera</taxon>
        <taxon>Brachycera</taxon>
        <taxon>Muscomorpha</taxon>
        <taxon>Hippoboscoidea</taxon>
        <taxon>Glossinidae</taxon>
        <taxon>Glossina</taxon>
    </lineage>
</organism>
<dbReference type="AlphaFoldDB" id="A0A1B0BG29"/>
<reference evidence="1" key="2">
    <citation type="submission" date="2020-05" db="UniProtKB">
        <authorList>
            <consortium name="EnsemblMetazoa"/>
        </authorList>
    </citation>
    <scope>IDENTIFICATION</scope>
    <source>
        <strain evidence="1">IAEA</strain>
    </source>
</reference>
<accession>A0A1B0BG29</accession>
<protein>
    <submittedName>
        <fullName evidence="1">Uncharacterized protein</fullName>
    </submittedName>
</protein>
<dbReference type="EMBL" id="JXJN01013736">
    <property type="status" value="NOT_ANNOTATED_CDS"/>
    <property type="molecule type" value="Genomic_DNA"/>
</dbReference>
<sequence length="48" mass="5632">IFFIILKFYIKLRDDKQSDPQTRHKLKPLIILIMLLKSAECNSAEKNG</sequence>
<proteinExistence type="predicted"/>
<name>A0A1B0BG29_9MUSC</name>
<keyword evidence="2" id="KW-1185">Reference proteome</keyword>
<evidence type="ECO:0000313" key="1">
    <source>
        <dbReference type="EnsemblMetazoa" id="GPPI028897-PA"/>
    </source>
</evidence>
<dbReference type="EnsemblMetazoa" id="GPPI028897-RA">
    <property type="protein sequence ID" value="GPPI028897-PA"/>
    <property type="gene ID" value="GPPI028897"/>
</dbReference>